<evidence type="ECO:0000313" key="2">
    <source>
        <dbReference type="EMBL" id="KAK3316854.1"/>
    </source>
</evidence>
<gene>
    <name evidence="2" type="ORF">B0H66DRAFT_562298</name>
</gene>
<sequence>MATDPASAAAATSDNYTIDGMNIFWVLFVLTCASAIHPLGSAPGYPPPFARNLRTLPLCSLFDAALLYHDLFLLSFQNGIPLRGAARRLATKRIRQTIPALYGGRRDEDEEDRFFQTLIGILYLDFWPRALANVAVVLIYTKICGFGNVRLSHAIATICFVGWVAMEGFLYLAFGFRVMAKERRLAGYHHHTGDEAVPFNSKRQKVLQSAIGVLVVGQLAVLLWAVISAALPRQAHNMEFPVKMDGDRHHAGYQLDIHSPEQGYELPVGFGAPRADLAACYRRSGHAILHNRDNNLGWELCCSRRGFFGPFCAFVCPYRWWGVCGVARCKPVFVGGPLRGMG</sequence>
<feature type="transmembrane region" description="Helical" evidence="1">
    <location>
        <begin position="23"/>
        <end position="45"/>
    </location>
</feature>
<dbReference type="EMBL" id="JAUEDM010000005">
    <property type="protein sequence ID" value="KAK3316854.1"/>
    <property type="molecule type" value="Genomic_DNA"/>
</dbReference>
<reference evidence="2" key="2">
    <citation type="submission" date="2023-06" db="EMBL/GenBank/DDBJ databases">
        <authorList>
            <consortium name="Lawrence Berkeley National Laboratory"/>
            <person name="Haridas S."/>
            <person name="Hensen N."/>
            <person name="Bonometti L."/>
            <person name="Westerberg I."/>
            <person name="Brannstrom I.O."/>
            <person name="Guillou S."/>
            <person name="Cros-Aarteil S."/>
            <person name="Calhoun S."/>
            <person name="Kuo A."/>
            <person name="Mondo S."/>
            <person name="Pangilinan J."/>
            <person name="Riley R."/>
            <person name="Labutti K."/>
            <person name="Andreopoulos B."/>
            <person name="Lipzen A."/>
            <person name="Chen C."/>
            <person name="Yanf M."/>
            <person name="Daum C."/>
            <person name="Ng V."/>
            <person name="Clum A."/>
            <person name="Steindorff A."/>
            <person name="Ohm R."/>
            <person name="Martin F."/>
            <person name="Silar P."/>
            <person name="Natvig D."/>
            <person name="Lalanne C."/>
            <person name="Gautier V."/>
            <person name="Ament-Velasquez S.L."/>
            <person name="Kruys A."/>
            <person name="Hutchinson M.I."/>
            <person name="Powell A.J."/>
            <person name="Barry K."/>
            <person name="Miller A.N."/>
            <person name="Grigoriev I.V."/>
            <person name="Debuchy R."/>
            <person name="Gladieux P."/>
            <person name="Thoren M.H."/>
            <person name="Johannesson H."/>
        </authorList>
    </citation>
    <scope>NUCLEOTIDE SEQUENCE</scope>
    <source>
        <strain evidence="2">CBS 118394</strain>
    </source>
</reference>
<feature type="transmembrane region" description="Helical" evidence="1">
    <location>
        <begin position="210"/>
        <end position="231"/>
    </location>
</feature>
<keyword evidence="1" id="KW-0472">Membrane</keyword>
<keyword evidence="1" id="KW-1133">Transmembrane helix</keyword>
<name>A0AAE0I1H5_9PEZI</name>
<organism evidence="2 3">
    <name type="scientific">Apodospora peruviana</name>
    <dbReference type="NCBI Taxonomy" id="516989"/>
    <lineage>
        <taxon>Eukaryota</taxon>
        <taxon>Fungi</taxon>
        <taxon>Dikarya</taxon>
        <taxon>Ascomycota</taxon>
        <taxon>Pezizomycotina</taxon>
        <taxon>Sordariomycetes</taxon>
        <taxon>Sordariomycetidae</taxon>
        <taxon>Sordariales</taxon>
        <taxon>Lasiosphaeriaceae</taxon>
        <taxon>Apodospora</taxon>
    </lineage>
</organism>
<dbReference type="Proteomes" id="UP001283341">
    <property type="component" value="Unassembled WGS sequence"/>
</dbReference>
<dbReference type="AlphaFoldDB" id="A0AAE0I1H5"/>
<keyword evidence="3" id="KW-1185">Reference proteome</keyword>
<protein>
    <submittedName>
        <fullName evidence="2">Uncharacterized protein</fullName>
    </submittedName>
</protein>
<evidence type="ECO:0000256" key="1">
    <source>
        <dbReference type="SAM" id="Phobius"/>
    </source>
</evidence>
<accession>A0AAE0I1H5</accession>
<reference evidence="2" key="1">
    <citation type="journal article" date="2023" name="Mol. Phylogenet. Evol.">
        <title>Genome-scale phylogeny and comparative genomics of the fungal order Sordariales.</title>
        <authorList>
            <person name="Hensen N."/>
            <person name="Bonometti L."/>
            <person name="Westerberg I."/>
            <person name="Brannstrom I.O."/>
            <person name="Guillou S."/>
            <person name="Cros-Aarteil S."/>
            <person name="Calhoun S."/>
            <person name="Haridas S."/>
            <person name="Kuo A."/>
            <person name="Mondo S."/>
            <person name="Pangilinan J."/>
            <person name="Riley R."/>
            <person name="LaButti K."/>
            <person name="Andreopoulos B."/>
            <person name="Lipzen A."/>
            <person name="Chen C."/>
            <person name="Yan M."/>
            <person name="Daum C."/>
            <person name="Ng V."/>
            <person name="Clum A."/>
            <person name="Steindorff A."/>
            <person name="Ohm R.A."/>
            <person name="Martin F."/>
            <person name="Silar P."/>
            <person name="Natvig D.O."/>
            <person name="Lalanne C."/>
            <person name="Gautier V."/>
            <person name="Ament-Velasquez S.L."/>
            <person name="Kruys A."/>
            <person name="Hutchinson M.I."/>
            <person name="Powell A.J."/>
            <person name="Barry K."/>
            <person name="Miller A.N."/>
            <person name="Grigoriev I.V."/>
            <person name="Debuchy R."/>
            <person name="Gladieux P."/>
            <person name="Hiltunen Thoren M."/>
            <person name="Johannesson H."/>
        </authorList>
    </citation>
    <scope>NUCLEOTIDE SEQUENCE</scope>
    <source>
        <strain evidence="2">CBS 118394</strain>
    </source>
</reference>
<comment type="caution">
    <text evidence="2">The sequence shown here is derived from an EMBL/GenBank/DDBJ whole genome shotgun (WGS) entry which is preliminary data.</text>
</comment>
<proteinExistence type="predicted"/>
<feature type="transmembrane region" description="Helical" evidence="1">
    <location>
        <begin position="155"/>
        <end position="174"/>
    </location>
</feature>
<keyword evidence="1" id="KW-0812">Transmembrane</keyword>
<evidence type="ECO:0000313" key="3">
    <source>
        <dbReference type="Proteomes" id="UP001283341"/>
    </source>
</evidence>